<gene>
    <name evidence="1" type="ORF">BN2476_1530022</name>
</gene>
<proteinExistence type="predicted"/>
<evidence type="ECO:0000313" key="1">
    <source>
        <dbReference type="EMBL" id="SIT51942.1"/>
    </source>
</evidence>
<accession>A0A1N7SX40</accession>
<dbReference type="EMBL" id="CYGY02000153">
    <property type="protein sequence ID" value="SIT51942.1"/>
    <property type="molecule type" value="Genomic_DNA"/>
</dbReference>
<evidence type="ECO:0000313" key="2">
    <source>
        <dbReference type="Proteomes" id="UP000195569"/>
    </source>
</evidence>
<name>A0A1N7SX40_9BURK</name>
<keyword evidence="2" id="KW-1185">Reference proteome</keyword>
<comment type="caution">
    <text evidence="1">The sequence shown here is derived from an EMBL/GenBank/DDBJ whole genome shotgun (WGS) entry which is preliminary data.</text>
</comment>
<protein>
    <submittedName>
        <fullName evidence="1">Uncharacterized protein</fullName>
    </submittedName>
</protein>
<dbReference type="Proteomes" id="UP000195569">
    <property type="component" value="Unassembled WGS sequence"/>
</dbReference>
<reference evidence="1" key="1">
    <citation type="submission" date="2016-12" db="EMBL/GenBank/DDBJ databases">
        <authorList>
            <person name="Moulin L."/>
        </authorList>
    </citation>
    <scope>NUCLEOTIDE SEQUENCE [LARGE SCALE GENOMIC DNA]</scope>
    <source>
        <strain evidence="1">STM 7183</strain>
    </source>
</reference>
<organism evidence="1 2">
    <name type="scientific">Paraburkholderia piptadeniae</name>
    <dbReference type="NCBI Taxonomy" id="1701573"/>
    <lineage>
        <taxon>Bacteria</taxon>
        <taxon>Pseudomonadati</taxon>
        <taxon>Pseudomonadota</taxon>
        <taxon>Betaproteobacteria</taxon>
        <taxon>Burkholderiales</taxon>
        <taxon>Burkholderiaceae</taxon>
        <taxon>Paraburkholderia</taxon>
    </lineage>
</organism>
<sequence length="63" mass="7211">MRITFSSTLSMNMAHATIIGAIRDFWPTLELTIFDFVQLRDSLFVEQALELLRVGLNPPQICE</sequence>
<dbReference type="AlphaFoldDB" id="A0A1N7SX40"/>